<dbReference type="STRING" id="869212.Turpa_1671"/>
<dbReference type="HOGENOM" id="CLU_865447_0_0_12"/>
<organism evidence="2 3">
    <name type="scientific">Turneriella parva (strain ATCC BAA-1111 / DSM 21527 / NCTC 11395 / H)</name>
    <name type="common">Leptospira parva</name>
    <dbReference type="NCBI Taxonomy" id="869212"/>
    <lineage>
        <taxon>Bacteria</taxon>
        <taxon>Pseudomonadati</taxon>
        <taxon>Spirochaetota</taxon>
        <taxon>Spirochaetia</taxon>
        <taxon>Leptospirales</taxon>
        <taxon>Leptospiraceae</taxon>
        <taxon>Turneriella</taxon>
    </lineage>
</organism>
<protein>
    <recommendedName>
        <fullName evidence="1">GH18 domain-containing protein</fullName>
    </recommendedName>
</protein>
<sequence>MRLFLLALTSAFALQCMRRPAHTQRMLYVVPETVPAGYDWRPQNHAVSDIVWTGARLDAQGRLLNTGPALAAMEHYSTPPRKFQTGRKKTTPPQKHLTVKHHLLVALTDASAGAKILSDTKTRSQSIAGLVAFVLRHGQVAGLQLDFEYVSPAYADAYVEYIHLLHSKLGPGFKLSVAVFAPVGMPDAWAAFHKLPELAAESDSLVVMLYDHHRPGTPPGCVSDIGWVAANIDALGALPVEKVWLGAPLYGYRFGQKTVALSKSQFDSIAAQAVETDGCLKKDTPQGPAYYPTESLYKEFDALAATNRYRGIAYWRAGFEK</sequence>
<feature type="domain" description="GH18" evidence="1">
    <location>
        <begin position="46"/>
        <end position="321"/>
    </location>
</feature>
<gene>
    <name evidence="2" type="ordered locus">Turpa_1671</name>
</gene>
<proteinExistence type="predicted"/>
<dbReference type="GO" id="GO:0005975">
    <property type="term" value="P:carbohydrate metabolic process"/>
    <property type="evidence" value="ECO:0007669"/>
    <property type="project" value="InterPro"/>
</dbReference>
<dbReference type="Proteomes" id="UP000006048">
    <property type="component" value="Chromosome"/>
</dbReference>
<dbReference type="Pfam" id="PF00704">
    <property type="entry name" value="Glyco_hydro_18"/>
    <property type="match status" value="1"/>
</dbReference>
<dbReference type="InterPro" id="IPR001223">
    <property type="entry name" value="Glyco_hydro18_cat"/>
</dbReference>
<evidence type="ECO:0000259" key="1">
    <source>
        <dbReference type="PROSITE" id="PS51910"/>
    </source>
</evidence>
<dbReference type="PANTHER" id="PTHR46066">
    <property type="entry name" value="CHITINASE DOMAIN-CONTAINING PROTEIN 1 FAMILY MEMBER"/>
    <property type="match status" value="1"/>
</dbReference>
<dbReference type="PANTHER" id="PTHR46066:SF2">
    <property type="entry name" value="CHITINASE DOMAIN-CONTAINING PROTEIN 1"/>
    <property type="match status" value="1"/>
</dbReference>
<accession>I4B4W2</accession>
<dbReference type="KEGG" id="tpx:Turpa_1671"/>
<dbReference type="AlphaFoldDB" id="I4B4W2"/>
<keyword evidence="3" id="KW-1185">Reference proteome</keyword>
<reference evidence="2 3" key="1">
    <citation type="submission" date="2012-06" db="EMBL/GenBank/DDBJ databases">
        <title>The complete chromosome of genome of Turneriella parva DSM 21527.</title>
        <authorList>
            <consortium name="US DOE Joint Genome Institute (JGI-PGF)"/>
            <person name="Lucas S."/>
            <person name="Han J."/>
            <person name="Lapidus A."/>
            <person name="Bruce D."/>
            <person name="Goodwin L."/>
            <person name="Pitluck S."/>
            <person name="Peters L."/>
            <person name="Kyrpides N."/>
            <person name="Mavromatis K."/>
            <person name="Ivanova N."/>
            <person name="Mikhailova N."/>
            <person name="Chertkov O."/>
            <person name="Detter J.C."/>
            <person name="Tapia R."/>
            <person name="Han C."/>
            <person name="Land M."/>
            <person name="Hauser L."/>
            <person name="Markowitz V."/>
            <person name="Cheng J.-F."/>
            <person name="Hugenholtz P."/>
            <person name="Woyke T."/>
            <person name="Wu D."/>
            <person name="Gronow S."/>
            <person name="Wellnitz S."/>
            <person name="Brambilla E."/>
            <person name="Klenk H.-P."/>
            <person name="Eisen J.A."/>
        </authorList>
    </citation>
    <scope>NUCLEOTIDE SEQUENCE [LARGE SCALE GENOMIC DNA]</scope>
    <source>
        <strain evidence="3">ATCC BAA-1111 / DSM 21527 / NCTC 11395 / H</strain>
    </source>
</reference>
<evidence type="ECO:0000313" key="3">
    <source>
        <dbReference type="Proteomes" id="UP000006048"/>
    </source>
</evidence>
<name>I4B4W2_TURPD</name>
<dbReference type="PROSITE" id="PS51910">
    <property type="entry name" value="GH18_2"/>
    <property type="match status" value="1"/>
</dbReference>
<dbReference type="InterPro" id="IPR017853">
    <property type="entry name" value="GH"/>
</dbReference>
<dbReference type="Gene3D" id="3.20.20.80">
    <property type="entry name" value="Glycosidases"/>
    <property type="match status" value="1"/>
</dbReference>
<dbReference type="SUPFAM" id="SSF51445">
    <property type="entry name" value="(Trans)glycosidases"/>
    <property type="match status" value="1"/>
</dbReference>
<evidence type="ECO:0000313" key="2">
    <source>
        <dbReference type="EMBL" id="AFM12319.1"/>
    </source>
</evidence>
<dbReference type="EMBL" id="CP002959">
    <property type="protein sequence ID" value="AFM12319.1"/>
    <property type="molecule type" value="Genomic_DNA"/>
</dbReference>